<evidence type="ECO:0000313" key="2">
    <source>
        <dbReference type="EMBL" id="QPP10464.1"/>
    </source>
</evidence>
<dbReference type="AlphaFoldDB" id="A0A7T1WVA3"/>
<dbReference type="EMBL" id="CP048882">
    <property type="protein sequence ID" value="QPP10464.1"/>
    <property type="molecule type" value="Genomic_DNA"/>
</dbReference>
<reference evidence="3" key="1">
    <citation type="submission" date="2020-02" db="EMBL/GenBank/DDBJ databases">
        <title>Streptomyces sp. ASO4wet.</title>
        <authorList>
            <person name="Risdian C."/>
            <person name="Landwehr W."/>
            <person name="Schupp P."/>
            <person name="Wink J."/>
        </authorList>
    </citation>
    <scope>NUCLEOTIDE SEQUENCE [LARGE SCALE GENOMIC DNA]</scope>
    <source>
        <strain evidence="3">ASO4wet</strain>
    </source>
</reference>
<keyword evidence="1" id="KW-0812">Transmembrane</keyword>
<accession>A0A7T1WVA3</accession>
<evidence type="ECO:0000313" key="3">
    <source>
        <dbReference type="Proteomes" id="UP000595046"/>
    </source>
</evidence>
<organism evidence="2 3">
    <name type="scientific">Streptomyces bathyalis</name>
    <dbReference type="NCBI Taxonomy" id="2710756"/>
    <lineage>
        <taxon>Bacteria</taxon>
        <taxon>Bacillati</taxon>
        <taxon>Actinomycetota</taxon>
        <taxon>Actinomycetes</taxon>
        <taxon>Kitasatosporales</taxon>
        <taxon>Streptomycetaceae</taxon>
        <taxon>Streptomyces</taxon>
    </lineage>
</organism>
<keyword evidence="3" id="KW-1185">Reference proteome</keyword>
<keyword evidence="1" id="KW-0472">Membrane</keyword>
<protein>
    <recommendedName>
        <fullName evidence="4">SLATT domain-containing protein</fullName>
    </recommendedName>
</protein>
<feature type="transmembrane region" description="Helical" evidence="1">
    <location>
        <begin position="41"/>
        <end position="66"/>
    </location>
</feature>
<dbReference type="KEGG" id="sbat:G4Z16_06305"/>
<sequence>MDTDDDGDRSLTLAARFRTEVETLRWEAAGRVRIAHRRVQLWAYIDVALGFPAALLAGVSGAAGLATENARVPAAVLALLAAGFASGAGFLRSSVRIAANKRARHAWAAMESEARILLTRQAQDGEFDSDAAEAALRSLFACRQAALAAYEADGAEI</sequence>
<keyword evidence="1" id="KW-1133">Transmembrane helix</keyword>
<evidence type="ECO:0008006" key="4">
    <source>
        <dbReference type="Google" id="ProtNLM"/>
    </source>
</evidence>
<evidence type="ECO:0000256" key="1">
    <source>
        <dbReference type="SAM" id="Phobius"/>
    </source>
</evidence>
<dbReference type="Proteomes" id="UP000595046">
    <property type="component" value="Chromosome"/>
</dbReference>
<name>A0A7T1WVA3_9ACTN</name>
<gene>
    <name evidence="2" type="ORF">G4Z16_06305</name>
</gene>
<proteinExistence type="predicted"/>
<feature type="transmembrane region" description="Helical" evidence="1">
    <location>
        <begin position="72"/>
        <end position="91"/>
    </location>
</feature>